<dbReference type="InterPro" id="IPR002001">
    <property type="entry name" value="GPCR_2_diuretic_rcpt"/>
</dbReference>
<keyword evidence="3 6" id="KW-1133">Transmembrane helix</keyword>
<keyword evidence="4 6" id="KW-0472">Membrane</keyword>
<feature type="transmembrane region" description="Helical" evidence="6">
    <location>
        <begin position="165"/>
        <end position="186"/>
    </location>
</feature>
<dbReference type="PROSITE" id="PS50261">
    <property type="entry name" value="G_PROTEIN_RECEP_F2_4"/>
    <property type="match status" value="1"/>
</dbReference>
<feature type="transmembrane region" description="Helical" evidence="6">
    <location>
        <begin position="93"/>
        <end position="112"/>
    </location>
</feature>
<dbReference type="Gene3D" id="1.20.1070.10">
    <property type="entry name" value="Rhodopsin 7-helix transmembrane proteins"/>
    <property type="match status" value="1"/>
</dbReference>
<evidence type="ECO:0000259" key="7">
    <source>
        <dbReference type="PROSITE" id="PS50261"/>
    </source>
</evidence>
<feature type="domain" description="G-protein coupled receptors family 2 profile 2" evidence="7">
    <location>
        <begin position="18"/>
        <end position="187"/>
    </location>
</feature>
<proteinExistence type="predicted"/>
<dbReference type="InterPro" id="IPR050332">
    <property type="entry name" value="GPCR_2"/>
</dbReference>
<organism evidence="8 9">
    <name type="scientific">Penaeus vannamei</name>
    <name type="common">Whiteleg shrimp</name>
    <name type="synonym">Litopenaeus vannamei</name>
    <dbReference type="NCBI Taxonomy" id="6689"/>
    <lineage>
        <taxon>Eukaryota</taxon>
        <taxon>Metazoa</taxon>
        <taxon>Ecdysozoa</taxon>
        <taxon>Arthropoda</taxon>
        <taxon>Crustacea</taxon>
        <taxon>Multicrustacea</taxon>
        <taxon>Malacostraca</taxon>
        <taxon>Eumalacostraca</taxon>
        <taxon>Eucarida</taxon>
        <taxon>Decapoda</taxon>
        <taxon>Dendrobranchiata</taxon>
        <taxon>Penaeoidea</taxon>
        <taxon>Penaeidae</taxon>
        <taxon>Penaeus</taxon>
    </lineage>
</organism>
<feature type="region of interest" description="Disordered" evidence="5">
    <location>
        <begin position="279"/>
        <end position="317"/>
    </location>
</feature>
<dbReference type="GO" id="GO:0007166">
    <property type="term" value="P:cell surface receptor signaling pathway"/>
    <property type="evidence" value="ECO:0007669"/>
    <property type="project" value="InterPro"/>
</dbReference>
<comment type="caution">
    <text evidence="8">The sequence shown here is derived from an EMBL/GenBank/DDBJ whole genome shotgun (WGS) entry which is preliminary data.</text>
</comment>
<evidence type="ECO:0000256" key="6">
    <source>
        <dbReference type="SAM" id="Phobius"/>
    </source>
</evidence>
<keyword evidence="8" id="KW-0675">Receptor</keyword>
<evidence type="ECO:0000256" key="5">
    <source>
        <dbReference type="SAM" id="MobiDB-lite"/>
    </source>
</evidence>
<dbReference type="GO" id="GO:0008528">
    <property type="term" value="F:G protein-coupled peptide receptor activity"/>
    <property type="evidence" value="ECO:0007669"/>
    <property type="project" value="TreeGrafter"/>
</dbReference>
<dbReference type="STRING" id="6689.A0A423UAP8"/>
<dbReference type="AlphaFoldDB" id="A0A423UAP8"/>
<reference evidence="8 9" key="2">
    <citation type="submission" date="2019-01" db="EMBL/GenBank/DDBJ databases">
        <title>The decoding of complex shrimp genome reveals the adaptation for benthos swimmer, frequently molting mechanism and breeding impact on genome.</title>
        <authorList>
            <person name="Sun Y."/>
            <person name="Gao Y."/>
            <person name="Yu Y."/>
        </authorList>
    </citation>
    <scope>NUCLEOTIDE SEQUENCE [LARGE SCALE GENOMIC DNA]</scope>
    <source>
        <tissue evidence="8">Muscle</tissue>
    </source>
</reference>
<evidence type="ECO:0000256" key="2">
    <source>
        <dbReference type="ARBA" id="ARBA00022692"/>
    </source>
</evidence>
<evidence type="ECO:0000313" key="8">
    <source>
        <dbReference type="EMBL" id="ROT85797.1"/>
    </source>
</evidence>
<dbReference type="PANTHER" id="PTHR45620">
    <property type="entry name" value="PDF RECEPTOR-LIKE PROTEIN-RELATED"/>
    <property type="match status" value="1"/>
</dbReference>
<feature type="transmembrane region" description="Helical" evidence="6">
    <location>
        <begin position="133"/>
        <end position="153"/>
    </location>
</feature>
<dbReference type="PANTHER" id="PTHR45620:SF15">
    <property type="entry name" value="DIURETIC HORMONE 44 RECEPTOR 1-RELATED"/>
    <property type="match status" value="1"/>
</dbReference>
<feature type="transmembrane region" description="Helical" evidence="6">
    <location>
        <begin position="38"/>
        <end position="57"/>
    </location>
</feature>
<name>A0A423UAP8_PENVA</name>
<dbReference type="OrthoDB" id="6022368at2759"/>
<dbReference type="EMBL" id="QCYY01000182">
    <property type="protein sequence ID" value="ROT85797.1"/>
    <property type="molecule type" value="Genomic_DNA"/>
</dbReference>
<keyword evidence="2 6" id="KW-0812">Transmembrane</keyword>
<protein>
    <submittedName>
        <fullName evidence="8">Putative diuretic hormone receptor-like</fullName>
    </submittedName>
</protein>
<evidence type="ECO:0000313" key="9">
    <source>
        <dbReference type="Proteomes" id="UP000283509"/>
    </source>
</evidence>
<dbReference type="GO" id="GO:0017046">
    <property type="term" value="F:peptide hormone binding"/>
    <property type="evidence" value="ECO:0007669"/>
    <property type="project" value="TreeGrafter"/>
</dbReference>
<dbReference type="InterPro" id="IPR000832">
    <property type="entry name" value="GPCR_2_secretin-like"/>
</dbReference>
<dbReference type="PRINTS" id="PR01127">
    <property type="entry name" value="DIUHORMONER"/>
</dbReference>
<gene>
    <name evidence="8" type="ORF">C7M84_006456</name>
</gene>
<evidence type="ECO:0000256" key="1">
    <source>
        <dbReference type="ARBA" id="ARBA00004141"/>
    </source>
</evidence>
<feature type="compositionally biased region" description="Basic and acidic residues" evidence="5">
    <location>
        <begin position="287"/>
        <end position="306"/>
    </location>
</feature>
<keyword evidence="9" id="KW-1185">Reference proteome</keyword>
<dbReference type="Pfam" id="PF00002">
    <property type="entry name" value="7tm_2"/>
    <property type="match status" value="1"/>
</dbReference>
<dbReference type="InterPro" id="IPR017981">
    <property type="entry name" value="GPCR_2-like_7TM"/>
</dbReference>
<dbReference type="Proteomes" id="UP000283509">
    <property type="component" value="Unassembled WGS sequence"/>
</dbReference>
<reference evidence="8 9" key="1">
    <citation type="submission" date="2018-04" db="EMBL/GenBank/DDBJ databases">
        <authorList>
            <person name="Zhang X."/>
            <person name="Yuan J."/>
            <person name="Li F."/>
            <person name="Xiang J."/>
        </authorList>
    </citation>
    <scope>NUCLEOTIDE SEQUENCE [LARGE SCALE GENOMIC DNA]</scope>
    <source>
        <tissue evidence="8">Muscle</tissue>
    </source>
</reference>
<dbReference type="InterPro" id="IPR017983">
    <property type="entry name" value="GPCR_2_secretin-like_CS"/>
</dbReference>
<evidence type="ECO:0000256" key="3">
    <source>
        <dbReference type="ARBA" id="ARBA00022989"/>
    </source>
</evidence>
<evidence type="ECO:0000256" key="4">
    <source>
        <dbReference type="ARBA" id="ARBA00023136"/>
    </source>
</evidence>
<dbReference type="GO" id="GO:0005886">
    <property type="term" value="C:plasma membrane"/>
    <property type="evidence" value="ECO:0007669"/>
    <property type="project" value="TreeGrafter"/>
</dbReference>
<dbReference type="GO" id="GO:0008036">
    <property type="term" value="F:diuretic hormone receptor activity"/>
    <property type="evidence" value="ECO:0007669"/>
    <property type="project" value="InterPro"/>
</dbReference>
<sequence length="317" mass="35953">MKDESRIDPFYPHHFPTGLYLYLSVVKTFSVEKIKLRLYLLLGWALPLPFVTTWAALRAAFSNQYEEVARADFDMACPWLEESPLDWVHRAPVLLVLGVNTFFLIHVMVVLVKKLRATTSLESQPWLQQTKRALKSLFVLMPLLGSPHVLLLLAPARGTFSAVVAYMRAIVLSTQGLVVTVFYCFLNAEVQESLSNHMERWKSTRDVPPGSCPYSANYQDSVVTRNCVLASVGPEKTSEFVPLRTFAELRAIGEPTENVEGNAALPVFPPAFPHIKKTRNLTPLQRLDQEEQKIPEYSMGKRRDEQLSSPFQRDFGL</sequence>
<dbReference type="PROSITE" id="PS00650">
    <property type="entry name" value="G_PROTEIN_RECEP_F2_2"/>
    <property type="match status" value="1"/>
</dbReference>
<dbReference type="PRINTS" id="PR00249">
    <property type="entry name" value="GPCRSECRETIN"/>
</dbReference>
<comment type="subcellular location">
    <subcellularLocation>
        <location evidence="1">Membrane</location>
        <topology evidence="1">Multi-pass membrane protein</topology>
    </subcellularLocation>
</comment>
<dbReference type="GO" id="GO:0007188">
    <property type="term" value="P:adenylate cyclase-modulating G protein-coupled receptor signaling pathway"/>
    <property type="evidence" value="ECO:0007669"/>
    <property type="project" value="TreeGrafter"/>
</dbReference>
<accession>A0A423UAP8</accession>